<keyword evidence="1" id="KW-0472">Membrane</keyword>
<keyword evidence="1" id="KW-0812">Transmembrane</keyword>
<evidence type="ECO:0000256" key="1">
    <source>
        <dbReference type="SAM" id="Phobius"/>
    </source>
</evidence>
<evidence type="ECO:0000313" key="3">
    <source>
        <dbReference type="Proteomes" id="UP000192578"/>
    </source>
</evidence>
<keyword evidence="1" id="KW-1133">Transmembrane helix</keyword>
<dbReference type="EMBL" id="MTYJ01000148">
    <property type="protein sequence ID" value="OQV12329.1"/>
    <property type="molecule type" value="Genomic_DNA"/>
</dbReference>
<keyword evidence="3" id="KW-1185">Reference proteome</keyword>
<proteinExistence type="predicted"/>
<name>A0A1W0WAU3_HYPEX</name>
<protein>
    <submittedName>
        <fullName evidence="2">Uncharacterized protein</fullName>
    </submittedName>
</protein>
<comment type="caution">
    <text evidence="2">The sequence shown here is derived from an EMBL/GenBank/DDBJ whole genome shotgun (WGS) entry which is preliminary data.</text>
</comment>
<accession>A0A1W0WAU3</accession>
<reference evidence="3" key="1">
    <citation type="submission" date="2017-01" db="EMBL/GenBank/DDBJ databases">
        <title>Comparative genomics of anhydrobiosis in the tardigrade Hypsibius dujardini.</title>
        <authorList>
            <person name="Yoshida Y."/>
            <person name="Koutsovoulos G."/>
            <person name="Laetsch D."/>
            <person name="Stevens L."/>
            <person name="Kumar S."/>
            <person name="Horikawa D."/>
            <person name="Ishino K."/>
            <person name="Komine S."/>
            <person name="Tomita M."/>
            <person name="Blaxter M."/>
            <person name="Arakawa K."/>
        </authorList>
    </citation>
    <scope>NUCLEOTIDE SEQUENCE [LARGE SCALE GENOMIC DNA]</scope>
    <source>
        <strain evidence="3">Z151</strain>
    </source>
</reference>
<evidence type="ECO:0000313" key="2">
    <source>
        <dbReference type="EMBL" id="OQV12329.1"/>
    </source>
</evidence>
<sequence length="87" mass="9228">MIWSHHAESLTAAPQAASFAEPCPPPVQSLPLRSLFGENAAIIGKSIAGTLLFIPFWLVFGLCIAVGNTIGSIRAMLGSSRIPQVPW</sequence>
<feature type="transmembrane region" description="Helical" evidence="1">
    <location>
        <begin position="47"/>
        <end position="71"/>
    </location>
</feature>
<gene>
    <name evidence="2" type="ORF">BV898_13438</name>
</gene>
<organism evidence="2 3">
    <name type="scientific">Hypsibius exemplaris</name>
    <name type="common">Freshwater tardigrade</name>
    <dbReference type="NCBI Taxonomy" id="2072580"/>
    <lineage>
        <taxon>Eukaryota</taxon>
        <taxon>Metazoa</taxon>
        <taxon>Ecdysozoa</taxon>
        <taxon>Tardigrada</taxon>
        <taxon>Eutardigrada</taxon>
        <taxon>Parachela</taxon>
        <taxon>Hypsibioidea</taxon>
        <taxon>Hypsibiidae</taxon>
        <taxon>Hypsibius</taxon>
    </lineage>
</organism>
<dbReference type="AlphaFoldDB" id="A0A1W0WAU3"/>
<dbReference type="Proteomes" id="UP000192578">
    <property type="component" value="Unassembled WGS sequence"/>
</dbReference>